<evidence type="ECO:0000313" key="2">
    <source>
        <dbReference type="EMBL" id="MCI19494.1"/>
    </source>
</evidence>
<dbReference type="AlphaFoldDB" id="A0A392Q5T4"/>
<accession>A0A392Q5T4</accession>
<dbReference type="Proteomes" id="UP000265520">
    <property type="component" value="Unassembled WGS sequence"/>
</dbReference>
<proteinExistence type="predicted"/>
<evidence type="ECO:0000256" key="1">
    <source>
        <dbReference type="SAM" id="MobiDB-lite"/>
    </source>
</evidence>
<protein>
    <submittedName>
        <fullName evidence="2">Uncharacterized protein</fullName>
    </submittedName>
</protein>
<keyword evidence="3" id="KW-1185">Reference proteome</keyword>
<reference evidence="2 3" key="1">
    <citation type="journal article" date="2018" name="Front. Plant Sci.">
        <title>Red Clover (Trifolium pratense) and Zigzag Clover (T. medium) - A Picture of Genomic Similarities and Differences.</title>
        <authorList>
            <person name="Dluhosova J."/>
            <person name="Istvanek J."/>
            <person name="Nedelnik J."/>
            <person name="Repkova J."/>
        </authorList>
    </citation>
    <scope>NUCLEOTIDE SEQUENCE [LARGE SCALE GENOMIC DNA]</scope>
    <source>
        <strain evidence="3">cv. 10/8</strain>
        <tissue evidence="2">Leaf</tissue>
    </source>
</reference>
<comment type="caution">
    <text evidence="2">The sequence shown here is derived from an EMBL/GenBank/DDBJ whole genome shotgun (WGS) entry which is preliminary data.</text>
</comment>
<dbReference type="EMBL" id="LXQA010115067">
    <property type="protein sequence ID" value="MCI19494.1"/>
    <property type="molecule type" value="Genomic_DNA"/>
</dbReference>
<evidence type="ECO:0000313" key="3">
    <source>
        <dbReference type="Proteomes" id="UP000265520"/>
    </source>
</evidence>
<organism evidence="2 3">
    <name type="scientific">Trifolium medium</name>
    <dbReference type="NCBI Taxonomy" id="97028"/>
    <lineage>
        <taxon>Eukaryota</taxon>
        <taxon>Viridiplantae</taxon>
        <taxon>Streptophyta</taxon>
        <taxon>Embryophyta</taxon>
        <taxon>Tracheophyta</taxon>
        <taxon>Spermatophyta</taxon>
        <taxon>Magnoliopsida</taxon>
        <taxon>eudicotyledons</taxon>
        <taxon>Gunneridae</taxon>
        <taxon>Pentapetalae</taxon>
        <taxon>rosids</taxon>
        <taxon>fabids</taxon>
        <taxon>Fabales</taxon>
        <taxon>Fabaceae</taxon>
        <taxon>Papilionoideae</taxon>
        <taxon>50 kb inversion clade</taxon>
        <taxon>NPAAA clade</taxon>
        <taxon>Hologalegina</taxon>
        <taxon>IRL clade</taxon>
        <taxon>Trifolieae</taxon>
        <taxon>Trifolium</taxon>
    </lineage>
</organism>
<feature type="region of interest" description="Disordered" evidence="1">
    <location>
        <begin position="1"/>
        <end position="34"/>
    </location>
</feature>
<sequence>MSEPEELVEALNGGGGRTRKCRQKRGGQSSTTEEVYVAKQIPEAHEANRIIDDGRTVDQVTKIGLKPSCTTPASGINLISGSENSKVSDSVCDDHGSERDKLLEAAKLLSIQKEVGFSFEEDEKEKNQRDGSNSKD</sequence>
<name>A0A392Q5T4_9FABA</name>